<accession>A0ABP4NMM5</accession>
<name>A0ABP4NMM5_9ACTN</name>
<feature type="region of interest" description="Disordered" evidence="1">
    <location>
        <begin position="320"/>
        <end position="362"/>
    </location>
</feature>
<gene>
    <name evidence="2" type="ORF">GCM10009804_19590</name>
</gene>
<dbReference type="Proteomes" id="UP001501705">
    <property type="component" value="Unassembled WGS sequence"/>
</dbReference>
<protein>
    <recommendedName>
        <fullName evidence="4">EcxA zinc-binding domain-containing protein</fullName>
    </recommendedName>
</protein>
<organism evidence="2 3">
    <name type="scientific">Kribbella hippodromi</name>
    <dbReference type="NCBI Taxonomy" id="434347"/>
    <lineage>
        <taxon>Bacteria</taxon>
        <taxon>Bacillati</taxon>
        <taxon>Actinomycetota</taxon>
        <taxon>Actinomycetes</taxon>
        <taxon>Propionibacteriales</taxon>
        <taxon>Kribbellaceae</taxon>
        <taxon>Kribbella</taxon>
    </lineage>
</organism>
<dbReference type="EMBL" id="BAAAPH010000005">
    <property type="protein sequence ID" value="GAA1562979.1"/>
    <property type="molecule type" value="Genomic_DNA"/>
</dbReference>
<evidence type="ECO:0000256" key="1">
    <source>
        <dbReference type="SAM" id="MobiDB-lite"/>
    </source>
</evidence>
<keyword evidence="3" id="KW-1185">Reference proteome</keyword>
<evidence type="ECO:0008006" key="4">
    <source>
        <dbReference type="Google" id="ProtNLM"/>
    </source>
</evidence>
<reference evidence="3" key="1">
    <citation type="journal article" date="2019" name="Int. J. Syst. Evol. Microbiol.">
        <title>The Global Catalogue of Microorganisms (GCM) 10K type strain sequencing project: providing services to taxonomists for standard genome sequencing and annotation.</title>
        <authorList>
            <consortium name="The Broad Institute Genomics Platform"/>
            <consortium name="The Broad Institute Genome Sequencing Center for Infectious Disease"/>
            <person name="Wu L."/>
            <person name="Ma J."/>
        </authorList>
    </citation>
    <scope>NUCLEOTIDE SEQUENCE [LARGE SCALE GENOMIC DNA]</scope>
    <source>
        <strain evidence="3">JCM 15572</strain>
    </source>
</reference>
<evidence type="ECO:0000313" key="2">
    <source>
        <dbReference type="EMBL" id="GAA1562979.1"/>
    </source>
</evidence>
<proteinExistence type="predicted"/>
<comment type="caution">
    <text evidence="2">The sequence shown here is derived from an EMBL/GenBank/DDBJ whole genome shotgun (WGS) entry which is preliminary data.</text>
</comment>
<sequence>MGPEILPDTREYQWVAQVVAAVERRTGRPSSWNRRLYEERSGMGATAQPNGPLSINGPEVLDPLFRAYDATEPLDDWTTRQARAAVLVVVHETDHHQHQGGDQNAPDAVRFDSMECDPVTEGLADSNAHRLLDPVIDDIGMADAFPRIHEVDVVSSYTGYQAGVEGVLDGLQRISGRPWDEVHAAVDSAPFVQRYNAMADVVIDSRLDGLMPPEHRSQLRLVLGQPLREELGLLAEYDLAHVVPDLLADRGQESGAKAVQRLEQEVQAVEQHYRRYGDNAPRMRMNAHEVALLQRIESHYGRSTADLEVSHLRELMDEQRAGWTPGGGWGTGKPKSWAGAPVSNLHRASRRPQPDQPSRRTD</sequence>
<evidence type="ECO:0000313" key="3">
    <source>
        <dbReference type="Proteomes" id="UP001501705"/>
    </source>
</evidence>